<evidence type="ECO:0000313" key="1">
    <source>
        <dbReference type="EMBL" id="VAV82670.1"/>
    </source>
</evidence>
<name>A0A3B0QLR5_9ZZZZ</name>
<sequence>TLDSTNEVLRGGNTLAMAPGFLLSYRNIMLKGGIQFGIANTKYVNKVSSNGLLSLEYHF</sequence>
<protein>
    <submittedName>
        <fullName evidence="1">Uncharacterized protein</fullName>
    </submittedName>
</protein>
<accession>A0A3B0QLR5</accession>
<feature type="non-terminal residue" evidence="1">
    <location>
        <position position="1"/>
    </location>
</feature>
<proteinExistence type="predicted"/>
<reference evidence="1" key="1">
    <citation type="submission" date="2018-06" db="EMBL/GenBank/DDBJ databases">
        <authorList>
            <person name="Zhirakovskaya E."/>
        </authorList>
    </citation>
    <scope>NUCLEOTIDE SEQUENCE</scope>
</reference>
<organism evidence="1">
    <name type="scientific">hydrothermal vent metagenome</name>
    <dbReference type="NCBI Taxonomy" id="652676"/>
    <lineage>
        <taxon>unclassified sequences</taxon>
        <taxon>metagenomes</taxon>
        <taxon>ecological metagenomes</taxon>
    </lineage>
</organism>
<dbReference type="AlphaFoldDB" id="A0A3B0QLR5"/>
<gene>
    <name evidence="1" type="ORF">MNBD_BACTEROID02-450</name>
</gene>
<dbReference type="EMBL" id="UOEB01000023">
    <property type="protein sequence ID" value="VAV82670.1"/>
    <property type="molecule type" value="Genomic_DNA"/>
</dbReference>